<protein>
    <recommendedName>
        <fullName evidence="1">HTH araC/xylS-type domain-containing protein</fullName>
    </recommendedName>
</protein>
<organism evidence="2 3">
    <name type="scientific">Asticcacaulis excentricus</name>
    <dbReference type="NCBI Taxonomy" id="78587"/>
    <lineage>
        <taxon>Bacteria</taxon>
        <taxon>Pseudomonadati</taxon>
        <taxon>Pseudomonadota</taxon>
        <taxon>Alphaproteobacteria</taxon>
        <taxon>Caulobacterales</taxon>
        <taxon>Caulobacteraceae</taxon>
        <taxon>Asticcacaulis</taxon>
    </lineage>
</organism>
<dbReference type="Proteomes" id="UP000278756">
    <property type="component" value="Chromosome 1"/>
</dbReference>
<sequence>MSGFPHIALTSGTYRGTISGLPAECGYSSRHRVLKDYMARFGETPRETLRAHKP</sequence>
<reference evidence="3" key="1">
    <citation type="journal article" date="2017" name="Biotechnol. Biofuels">
        <title>Evaluation of environmental bacterial communities as a factor affecting the growth of duckweed Lemna minor.</title>
        <authorList>
            <person name="Ishizawa H."/>
            <person name="Kuroda M."/>
            <person name="Morikawa M."/>
            <person name="Ike M."/>
        </authorList>
    </citation>
    <scope>NUCLEOTIDE SEQUENCE [LARGE SCALE GENOMIC DNA]</scope>
    <source>
        <strain evidence="3">M6</strain>
    </source>
</reference>
<evidence type="ECO:0000313" key="2">
    <source>
        <dbReference type="EMBL" id="BBF79466.1"/>
    </source>
</evidence>
<evidence type="ECO:0000313" key="3">
    <source>
        <dbReference type="Proteomes" id="UP000278756"/>
    </source>
</evidence>
<dbReference type="InterPro" id="IPR018060">
    <property type="entry name" value="HTH_AraC"/>
</dbReference>
<dbReference type="GO" id="GO:0003700">
    <property type="term" value="F:DNA-binding transcription factor activity"/>
    <property type="evidence" value="ECO:0007669"/>
    <property type="project" value="InterPro"/>
</dbReference>
<evidence type="ECO:0000259" key="1">
    <source>
        <dbReference type="PROSITE" id="PS01124"/>
    </source>
</evidence>
<reference evidence="3" key="2">
    <citation type="journal article" date="2017" name="Plant Physiol. Biochem.">
        <title>Differential oxidative and antioxidative response of duckweed Lemna minor toward plant growth promoting/inhibiting bacteria.</title>
        <authorList>
            <person name="Ishizawa H."/>
            <person name="Kuroda M."/>
            <person name="Morikawa M."/>
            <person name="Ike M."/>
        </authorList>
    </citation>
    <scope>NUCLEOTIDE SEQUENCE [LARGE SCALE GENOMIC DNA]</scope>
    <source>
        <strain evidence="3">M6</strain>
    </source>
</reference>
<dbReference type="AlphaFoldDB" id="A0A3G9FYP1"/>
<name>A0A3G9FYP1_9CAUL</name>
<gene>
    <name evidence="2" type="ORF">EM6_0031</name>
</gene>
<dbReference type="RefSeq" id="WP_172961092.1">
    <property type="nucleotide sequence ID" value="NZ_AP018827.1"/>
</dbReference>
<dbReference type="PROSITE" id="PS01124">
    <property type="entry name" value="HTH_ARAC_FAMILY_2"/>
    <property type="match status" value="1"/>
</dbReference>
<accession>A0A3G9FYP1</accession>
<dbReference type="GO" id="GO:0043565">
    <property type="term" value="F:sequence-specific DNA binding"/>
    <property type="evidence" value="ECO:0007669"/>
    <property type="project" value="InterPro"/>
</dbReference>
<feature type="domain" description="HTH araC/xylS-type" evidence="1">
    <location>
        <begin position="9"/>
        <end position="51"/>
    </location>
</feature>
<dbReference type="EMBL" id="AP018827">
    <property type="protein sequence ID" value="BBF79466.1"/>
    <property type="molecule type" value="Genomic_DNA"/>
</dbReference>
<proteinExistence type="predicted"/>